<feature type="region of interest" description="Disordered" evidence="3">
    <location>
        <begin position="606"/>
        <end position="635"/>
    </location>
</feature>
<evidence type="ECO:0000313" key="4">
    <source>
        <dbReference type="EMBL" id="CAE7219564.1"/>
    </source>
</evidence>
<dbReference type="PANTHER" id="PTHR14464">
    <property type="entry name" value="EXONUCLEASE V"/>
    <property type="match status" value="1"/>
</dbReference>
<dbReference type="Pfam" id="PF09810">
    <property type="entry name" value="Exo5"/>
    <property type="match status" value="1"/>
</dbReference>
<comment type="similarity">
    <text evidence="1">Belongs to the EXO5 family.</text>
</comment>
<dbReference type="EMBL" id="CAJNJQ010005529">
    <property type="protein sequence ID" value="CAE7219564.1"/>
    <property type="molecule type" value="Genomic_DNA"/>
</dbReference>
<sequence length="1238" mass="136189">MNPERQDQHMSDTASTLGHLIDDTDTIPSMTNDGCTDTGTEGRVSPAPSLYSLTPSLRDQSFRHVHGRSLNAHSDVYSLPADEEEAQRLYRQHRLFYLLSRDDHYYGMTSLVQEVLAPTGERQRMVLDLGCGPGAWTIQCATDFPHAEVLGVDLAPTSAIPPPPNCRFEIDDLNLGLEHFFGPTFDIIHARLLNSGVKDYAGLVDQVSRCLRPGGLVIFAEFDFRIWAEDHRLLIPPNFYTPLPSQGNAQPNSGPAVGLGSSGRTSANASKVSTVLTRWAVPIWMATMSKCVRAKGGNIDAAALLKTWLREHPNFKDVQPSDLWAPLGRWKPTQPNLSVNTLFNVKDKIALVSGGGSGIGFMIASALVQNGAKVYIASRKEKQLQEAQKALNEKGPGRCEYIVADLGSKAGCDALCDAFKKRESKLHILVNNSGATWGAPWDNFPEREGWDRVMALNVKSLFYMTSGLSELLQKDATAIDPGRVVNISSVAGKDPIAVDTGLASKGQGLWSYNTSKAAANHLTTTMAVTLAPKFITVNAILPGVYPSKMTAFGFSKAADALAKSHPMVRPRATTPKMSDHTDDEYEFTEFTEDELRAIDSTAEAALGTVSDPQATRLDPVATQGDLPRSRKSSGFSTFDLTEEELQLIDRSVAHLLPDTGAGPSYVDVPSTQQTRSQPSHVEISLESPVPSTLVGSPAPTLGRTPSPSVPEMASLYSRFRATRNSLSVSDLVAPAWCEFQFDYGLRGKRHLSPSLRPEVLETRSGKKIQVQREVAVKNDRILKKGTAVHKKLEKEIHPNEVEITPQTREDRWGLKLLNMISNLRVLIDEGCCREMPVMGFVQDHFVIGVIDEILWVPDTSQATSSGSLSQEQYCDPSLNSDSGKWVNGTIYILDNKTRGVNSLPRSRDALQSRLQLMLYKRLLDALLVPANVKLAKENVTNRPRVSFSDVWAHHSVDPSACFSPSFLQESSVLISSNGLGPAAENAICLNDLEGVWRTIVDELIGAIGPGEQGSVVSSTLKLVYRRRGTPQKGSVHTSNGSQASSRAPSPETQRNEQRRRKKGRAVSEDVELQRAIHESLRHSIRSDGFALQDETSEVMGRQKKDESRGLIQETGDPVRAPGGWISPEDDLQRAIDESKTSYCQQMGREALSPSPPLLDVKGRRDNNQDVIGVVEFDHDDVLLDAYLSSVLDFWHDRRPPRGVDMEDTGRCRYCEFSEGCEWLEAKAEEIAQEMPKRK</sequence>
<dbReference type="PANTHER" id="PTHR14464:SF4">
    <property type="entry name" value="EXONUCLEASE V"/>
    <property type="match status" value="1"/>
</dbReference>
<evidence type="ECO:0000256" key="3">
    <source>
        <dbReference type="SAM" id="MobiDB-lite"/>
    </source>
</evidence>
<gene>
    <name evidence="4" type="ORF">RDB_LOCUS164812</name>
</gene>
<feature type="region of interest" description="Disordered" evidence="3">
    <location>
        <begin position="1027"/>
        <end position="1070"/>
    </location>
</feature>
<dbReference type="Pfam" id="PF00106">
    <property type="entry name" value="adh_short"/>
    <property type="match status" value="1"/>
</dbReference>
<keyword evidence="2" id="KW-0521">NADP</keyword>
<name>A0A8H3EDP7_9AGAM</name>
<dbReference type="InterPro" id="IPR036291">
    <property type="entry name" value="NAD(P)-bd_dom_sf"/>
</dbReference>
<dbReference type="Proteomes" id="UP000663827">
    <property type="component" value="Unassembled WGS sequence"/>
</dbReference>
<dbReference type="InterPro" id="IPR029063">
    <property type="entry name" value="SAM-dependent_MTases_sf"/>
</dbReference>
<dbReference type="AlphaFoldDB" id="A0A8H3EDP7"/>
<dbReference type="Pfam" id="PF13489">
    <property type="entry name" value="Methyltransf_23"/>
    <property type="match status" value="1"/>
</dbReference>
<dbReference type="CDD" id="cd02440">
    <property type="entry name" value="AdoMet_MTases"/>
    <property type="match status" value="1"/>
</dbReference>
<dbReference type="GO" id="GO:0045145">
    <property type="term" value="F:single-stranded DNA 5'-3' DNA exonuclease activity"/>
    <property type="evidence" value="ECO:0007669"/>
    <property type="project" value="InterPro"/>
</dbReference>
<evidence type="ECO:0000313" key="5">
    <source>
        <dbReference type="Proteomes" id="UP000663827"/>
    </source>
</evidence>
<dbReference type="PRINTS" id="PR00081">
    <property type="entry name" value="GDHRDH"/>
</dbReference>
<dbReference type="Gene3D" id="3.40.50.720">
    <property type="entry name" value="NAD(P)-binding Rossmann-like Domain"/>
    <property type="match status" value="1"/>
</dbReference>
<dbReference type="SUPFAM" id="SSF53335">
    <property type="entry name" value="S-adenosyl-L-methionine-dependent methyltransferases"/>
    <property type="match status" value="1"/>
</dbReference>
<evidence type="ECO:0000256" key="2">
    <source>
        <dbReference type="ARBA" id="ARBA00022857"/>
    </source>
</evidence>
<dbReference type="PROSITE" id="PS00061">
    <property type="entry name" value="ADH_SHORT"/>
    <property type="match status" value="1"/>
</dbReference>
<reference evidence="4" key="1">
    <citation type="submission" date="2021-01" db="EMBL/GenBank/DDBJ databases">
        <authorList>
            <person name="Kaushik A."/>
        </authorList>
    </citation>
    <scope>NUCLEOTIDE SEQUENCE</scope>
    <source>
        <strain evidence="4">AG5</strain>
    </source>
</reference>
<dbReference type="GO" id="GO:0005739">
    <property type="term" value="C:mitochondrion"/>
    <property type="evidence" value="ECO:0007669"/>
    <property type="project" value="TreeGrafter"/>
</dbReference>
<dbReference type="PRINTS" id="PR00080">
    <property type="entry name" value="SDRFAMILY"/>
</dbReference>
<feature type="compositionally biased region" description="Polar residues" evidence="3">
    <location>
        <begin position="1031"/>
        <end position="1052"/>
    </location>
</feature>
<dbReference type="GO" id="GO:0005634">
    <property type="term" value="C:nucleus"/>
    <property type="evidence" value="ECO:0007669"/>
    <property type="project" value="TreeGrafter"/>
</dbReference>
<dbReference type="InterPro" id="IPR019190">
    <property type="entry name" value="EXOV"/>
</dbReference>
<evidence type="ECO:0000256" key="1">
    <source>
        <dbReference type="ARBA" id="ARBA00009797"/>
    </source>
</evidence>
<dbReference type="SUPFAM" id="SSF51735">
    <property type="entry name" value="NAD(P)-binding Rossmann-fold domains"/>
    <property type="match status" value="1"/>
</dbReference>
<proteinExistence type="inferred from homology"/>
<dbReference type="InterPro" id="IPR002347">
    <property type="entry name" value="SDR_fam"/>
</dbReference>
<protein>
    <submittedName>
        <fullName evidence="4">Uncharacterized protein</fullName>
    </submittedName>
</protein>
<organism evidence="4 5">
    <name type="scientific">Rhizoctonia solani</name>
    <dbReference type="NCBI Taxonomy" id="456999"/>
    <lineage>
        <taxon>Eukaryota</taxon>
        <taxon>Fungi</taxon>
        <taxon>Dikarya</taxon>
        <taxon>Basidiomycota</taxon>
        <taxon>Agaricomycotina</taxon>
        <taxon>Agaricomycetes</taxon>
        <taxon>Cantharellales</taxon>
        <taxon>Ceratobasidiaceae</taxon>
        <taxon>Rhizoctonia</taxon>
    </lineage>
</organism>
<comment type="caution">
    <text evidence="4">The sequence shown here is derived from an EMBL/GenBank/DDBJ whole genome shotgun (WGS) entry which is preliminary data.</text>
</comment>
<dbReference type="InterPro" id="IPR020904">
    <property type="entry name" value="Sc_DH/Rdtase_CS"/>
</dbReference>
<feature type="region of interest" description="Disordered" evidence="3">
    <location>
        <begin position="681"/>
        <end position="708"/>
    </location>
</feature>
<dbReference type="GO" id="GO:0036297">
    <property type="term" value="P:interstrand cross-link repair"/>
    <property type="evidence" value="ECO:0007669"/>
    <property type="project" value="TreeGrafter"/>
</dbReference>
<dbReference type="Gene3D" id="3.40.50.150">
    <property type="entry name" value="Vaccinia Virus protein VP39"/>
    <property type="match status" value="1"/>
</dbReference>
<accession>A0A8H3EDP7</accession>